<evidence type="ECO:0000256" key="4">
    <source>
        <dbReference type="ARBA" id="ARBA00022989"/>
    </source>
</evidence>
<dbReference type="PANTHER" id="PTHR30474:SF1">
    <property type="entry name" value="PEPTIDOGLYCAN GLYCOSYLTRANSFERASE MRDB"/>
    <property type="match status" value="1"/>
</dbReference>
<proteinExistence type="predicted"/>
<dbReference type="GO" id="GO:0008360">
    <property type="term" value="P:regulation of cell shape"/>
    <property type="evidence" value="ECO:0007669"/>
    <property type="project" value="UniProtKB-KW"/>
</dbReference>
<feature type="transmembrane region" description="Helical" evidence="6">
    <location>
        <begin position="136"/>
        <end position="154"/>
    </location>
</feature>
<feature type="transmembrane region" description="Helical" evidence="6">
    <location>
        <begin position="160"/>
        <end position="177"/>
    </location>
</feature>
<dbReference type="Proteomes" id="UP000683246">
    <property type="component" value="Chromosome"/>
</dbReference>
<comment type="subcellular location">
    <subcellularLocation>
        <location evidence="1">Membrane</location>
        <topology evidence="1">Multi-pass membrane protein</topology>
    </subcellularLocation>
</comment>
<keyword evidence="2 6" id="KW-0812">Transmembrane</keyword>
<evidence type="ECO:0000313" key="8">
    <source>
        <dbReference type="Proteomes" id="UP000683246"/>
    </source>
</evidence>
<dbReference type="GO" id="GO:0015648">
    <property type="term" value="F:lipid-linked peptidoglycan transporter activity"/>
    <property type="evidence" value="ECO:0007669"/>
    <property type="project" value="TreeGrafter"/>
</dbReference>
<dbReference type="EMBL" id="CP058649">
    <property type="protein sequence ID" value="QUI23339.1"/>
    <property type="molecule type" value="Genomic_DNA"/>
</dbReference>
<protein>
    <submittedName>
        <fullName evidence="7">Rod shape-determining protein RodA</fullName>
    </submittedName>
</protein>
<dbReference type="Pfam" id="PF01098">
    <property type="entry name" value="FTSW_RODA_SPOVE"/>
    <property type="match status" value="1"/>
</dbReference>
<name>A0A8J8SHE0_9FIRM</name>
<feature type="transmembrane region" description="Helical" evidence="6">
    <location>
        <begin position="49"/>
        <end position="66"/>
    </location>
</feature>
<keyword evidence="8" id="KW-1185">Reference proteome</keyword>
<dbReference type="GO" id="GO:0051301">
    <property type="term" value="P:cell division"/>
    <property type="evidence" value="ECO:0007669"/>
    <property type="project" value="InterPro"/>
</dbReference>
<feature type="transmembrane region" description="Helical" evidence="6">
    <location>
        <begin position="306"/>
        <end position="324"/>
    </location>
</feature>
<dbReference type="RefSeq" id="WP_212694021.1">
    <property type="nucleotide sequence ID" value="NZ_CP058649.1"/>
</dbReference>
<feature type="transmembrane region" description="Helical" evidence="6">
    <location>
        <begin position="344"/>
        <end position="366"/>
    </location>
</feature>
<keyword evidence="3" id="KW-0133">Cell shape</keyword>
<accession>A0A8J8SHE0</accession>
<reference evidence="7" key="1">
    <citation type="submission" date="2020-07" db="EMBL/GenBank/DDBJ databases">
        <title>Vallitalea pronyensis genome.</title>
        <authorList>
            <person name="Postec A."/>
        </authorList>
    </citation>
    <scope>NUCLEOTIDE SEQUENCE</scope>
    <source>
        <strain evidence="7">FatNI3</strain>
    </source>
</reference>
<evidence type="ECO:0000256" key="6">
    <source>
        <dbReference type="SAM" id="Phobius"/>
    </source>
</evidence>
<evidence type="ECO:0000313" key="7">
    <source>
        <dbReference type="EMBL" id="QUI23339.1"/>
    </source>
</evidence>
<evidence type="ECO:0000256" key="5">
    <source>
        <dbReference type="ARBA" id="ARBA00023136"/>
    </source>
</evidence>
<dbReference type="AlphaFoldDB" id="A0A8J8SHE0"/>
<keyword evidence="4 6" id="KW-1133">Transmembrane helix</keyword>
<feature type="transmembrane region" description="Helical" evidence="6">
    <location>
        <begin position="182"/>
        <end position="201"/>
    </location>
</feature>
<dbReference type="GO" id="GO:0005886">
    <property type="term" value="C:plasma membrane"/>
    <property type="evidence" value="ECO:0007669"/>
    <property type="project" value="TreeGrafter"/>
</dbReference>
<sequence length="373" mass="42196">MFRNYNFRKYDFFIILIVIALVAIGIVAIGSATQINSNGSPLKWNKQRFGFIVTFIMMIGISFINYHFIGKFYWLIYVFNIILLVAVRFMGHKVSGAARWIDIAGFRIQPSELSKMMMVIFLAYIIDKNKHKINNFFFLMQLAILTLIPTFLIYKQPDLSTSLVIIVILVIIVYAAGINYKYVIGALLIAIPLLWLTAWYIQQPDQEFFEDHQVSRVKSFLYPESEGANVWQTENSIQALGSGQLHGKGLYGGTINKYNYLPQPQTDFIFSIIGEEFGFVGCSVTLFLLLLLILRCLWIAKDAVDLYGMLIIVGFVAIITFQTFVNVGVATGIIPNTGIPLPFISYGLSSLLTNMIGIGLVLNISVQRKTSYY</sequence>
<feature type="transmembrane region" description="Helical" evidence="6">
    <location>
        <begin position="268"/>
        <end position="294"/>
    </location>
</feature>
<evidence type="ECO:0000256" key="1">
    <source>
        <dbReference type="ARBA" id="ARBA00004141"/>
    </source>
</evidence>
<dbReference type="GO" id="GO:0032153">
    <property type="term" value="C:cell division site"/>
    <property type="evidence" value="ECO:0007669"/>
    <property type="project" value="TreeGrafter"/>
</dbReference>
<feature type="transmembrane region" description="Helical" evidence="6">
    <location>
        <begin position="72"/>
        <end position="91"/>
    </location>
</feature>
<evidence type="ECO:0000256" key="2">
    <source>
        <dbReference type="ARBA" id="ARBA00022692"/>
    </source>
</evidence>
<dbReference type="NCBIfam" id="TIGR02210">
    <property type="entry name" value="rodA_shape"/>
    <property type="match status" value="1"/>
</dbReference>
<dbReference type="PANTHER" id="PTHR30474">
    <property type="entry name" value="CELL CYCLE PROTEIN"/>
    <property type="match status" value="1"/>
</dbReference>
<dbReference type="KEGG" id="vpy:HZI73_14040"/>
<gene>
    <name evidence="7" type="primary">rodA</name>
    <name evidence="7" type="ORF">HZI73_14040</name>
</gene>
<dbReference type="InterPro" id="IPR001182">
    <property type="entry name" value="FtsW/RodA"/>
</dbReference>
<feature type="transmembrane region" description="Helical" evidence="6">
    <location>
        <begin position="12"/>
        <end position="29"/>
    </location>
</feature>
<evidence type="ECO:0000256" key="3">
    <source>
        <dbReference type="ARBA" id="ARBA00022960"/>
    </source>
</evidence>
<dbReference type="InterPro" id="IPR011923">
    <property type="entry name" value="RodA/MrdB"/>
</dbReference>
<keyword evidence="5 6" id="KW-0472">Membrane</keyword>
<organism evidence="7 8">
    <name type="scientific">Vallitalea pronyensis</name>
    <dbReference type="NCBI Taxonomy" id="1348613"/>
    <lineage>
        <taxon>Bacteria</taxon>
        <taxon>Bacillati</taxon>
        <taxon>Bacillota</taxon>
        <taxon>Clostridia</taxon>
        <taxon>Lachnospirales</taxon>
        <taxon>Vallitaleaceae</taxon>
        <taxon>Vallitalea</taxon>
    </lineage>
</organism>